<sequence>MKPFVIAAALLAAGPALAAESPLKICTNPDANLEAALRACGQVIDDRAAPQADRIAALKARAGIRRSDDKTLEAAVADATEGLRLAPLDTDLLTTRGDALLALRRLPAARADVEASLRLDPSNQLALRLLGDLLDAEDAPAEKVLAAYDAAVLNDPSDLISRLGRALSRGRVKDWAGAVADYDVVIKTEPDHSFIFKLRGDANILAGRPEAAAADYRAAVKLDPDNTEAMNGLGFMILADKPAESLALAERVLKAAPDNDGALLLKARAFYHLDRVDEAIPVLRRLNEVAPQEASGFHDLARIYLDKDQPHLAEPLIASALKLDPHDVEALGLRAELRANAEDWAGALADDDLIVSLDPSADAYHQRGLHRSGKGDAVGAMADLRKATELAPDSPSIWLSLAHQAQLGGERPVALAAVERALKLDPDSSDAWIAQGGLHADAEAWPEAAQAYLKGGATLFAGESFEAAGDTARALALYDEALKADPTWTRAWADKGELLSSLGRGRDALKAFDRGLAITPTDVRLLLGRASARSKAGDLSGAEADFDAALAAAPKSAEVFNARGLFNLERDRFDAALAELNQALALEPKMLDALFNRALVYMSQGRNDPAIRDLNALLFLEPKDYAARSLKGEAFHRLGDETRALEELNAALEMAPDDAITLLRRGRVREALGDKAAAAADKARALKLDPSLKTD</sequence>
<feature type="repeat" description="TPR" evidence="3">
    <location>
        <begin position="193"/>
        <end position="226"/>
    </location>
</feature>
<dbReference type="PANTHER" id="PTHR44858:SF1">
    <property type="entry name" value="UDP-N-ACETYLGLUCOSAMINE--PEPTIDE N-ACETYLGLUCOSAMINYLTRANSFERASE SPINDLY-RELATED"/>
    <property type="match status" value="1"/>
</dbReference>
<dbReference type="Pfam" id="PF14559">
    <property type="entry name" value="TPR_19"/>
    <property type="match status" value="2"/>
</dbReference>
<dbReference type="InterPro" id="IPR011990">
    <property type="entry name" value="TPR-like_helical_dom_sf"/>
</dbReference>
<keyword evidence="4" id="KW-0732">Signal</keyword>
<dbReference type="RefSeq" id="WP_377353580.1">
    <property type="nucleotide sequence ID" value="NZ_JBHTLQ010000021.1"/>
</dbReference>
<dbReference type="InterPro" id="IPR019734">
    <property type="entry name" value="TPR_rpt"/>
</dbReference>
<evidence type="ECO:0000256" key="1">
    <source>
        <dbReference type="ARBA" id="ARBA00022737"/>
    </source>
</evidence>
<evidence type="ECO:0000313" key="5">
    <source>
        <dbReference type="EMBL" id="MFD1191055.1"/>
    </source>
</evidence>
<keyword evidence="2 3" id="KW-0802">TPR repeat</keyword>
<protein>
    <submittedName>
        <fullName evidence="5">Tetratricopeptide repeat protein</fullName>
    </submittedName>
</protein>
<dbReference type="Pfam" id="PF13432">
    <property type="entry name" value="TPR_16"/>
    <property type="match status" value="6"/>
</dbReference>
<dbReference type="PROSITE" id="PS50005">
    <property type="entry name" value="TPR"/>
    <property type="match status" value="6"/>
</dbReference>
<feature type="repeat" description="TPR" evidence="3">
    <location>
        <begin position="625"/>
        <end position="658"/>
    </location>
</feature>
<organism evidence="5 6">
    <name type="scientific">Phenylobacterium conjunctum</name>
    <dbReference type="NCBI Taxonomy" id="1298959"/>
    <lineage>
        <taxon>Bacteria</taxon>
        <taxon>Pseudomonadati</taxon>
        <taxon>Pseudomonadota</taxon>
        <taxon>Alphaproteobacteria</taxon>
        <taxon>Caulobacterales</taxon>
        <taxon>Caulobacteraceae</taxon>
        <taxon>Phenylobacterium</taxon>
    </lineage>
</organism>
<feature type="repeat" description="TPR" evidence="3">
    <location>
        <begin position="557"/>
        <end position="590"/>
    </location>
</feature>
<dbReference type="InterPro" id="IPR050498">
    <property type="entry name" value="Ycf3"/>
</dbReference>
<evidence type="ECO:0000313" key="6">
    <source>
        <dbReference type="Proteomes" id="UP001597216"/>
    </source>
</evidence>
<dbReference type="PANTHER" id="PTHR44858">
    <property type="entry name" value="TETRATRICOPEPTIDE REPEAT PROTEIN 6"/>
    <property type="match status" value="1"/>
</dbReference>
<accession>A0ABW3T259</accession>
<keyword evidence="1" id="KW-0677">Repeat</keyword>
<proteinExistence type="predicted"/>
<reference evidence="6" key="1">
    <citation type="journal article" date="2019" name="Int. J. Syst. Evol. Microbiol.">
        <title>The Global Catalogue of Microorganisms (GCM) 10K type strain sequencing project: providing services to taxonomists for standard genome sequencing and annotation.</title>
        <authorList>
            <consortium name="The Broad Institute Genomics Platform"/>
            <consortium name="The Broad Institute Genome Sequencing Center for Infectious Disease"/>
            <person name="Wu L."/>
            <person name="Ma J."/>
        </authorList>
    </citation>
    <scope>NUCLEOTIDE SEQUENCE [LARGE SCALE GENOMIC DNA]</scope>
    <source>
        <strain evidence="6">CCUG 55074</strain>
    </source>
</reference>
<feature type="signal peptide" evidence="4">
    <location>
        <begin position="1"/>
        <end position="18"/>
    </location>
</feature>
<name>A0ABW3T259_9CAUL</name>
<dbReference type="EMBL" id="JBHTLQ010000021">
    <property type="protein sequence ID" value="MFD1191055.1"/>
    <property type="molecule type" value="Genomic_DNA"/>
</dbReference>
<evidence type="ECO:0000256" key="3">
    <source>
        <dbReference type="PROSITE-ProRule" id="PRU00339"/>
    </source>
</evidence>
<dbReference type="SUPFAM" id="SSF48452">
    <property type="entry name" value="TPR-like"/>
    <property type="match status" value="3"/>
</dbReference>
<dbReference type="Gene3D" id="1.25.40.10">
    <property type="entry name" value="Tetratricopeptide repeat domain"/>
    <property type="match status" value="6"/>
</dbReference>
<dbReference type="SMART" id="SM00028">
    <property type="entry name" value="TPR"/>
    <property type="match status" value="14"/>
</dbReference>
<dbReference type="Proteomes" id="UP001597216">
    <property type="component" value="Unassembled WGS sequence"/>
</dbReference>
<feature type="repeat" description="TPR" evidence="3">
    <location>
        <begin position="591"/>
        <end position="624"/>
    </location>
</feature>
<feature type="repeat" description="TPR" evidence="3">
    <location>
        <begin position="489"/>
        <end position="522"/>
    </location>
</feature>
<gene>
    <name evidence="5" type="ORF">ACFQ27_10730</name>
</gene>
<comment type="caution">
    <text evidence="5">The sequence shown here is derived from an EMBL/GenBank/DDBJ whole genome shotgun (WGS) entry which is preliminary data.</text>
</comment>
<feature type="repeat" description="TPR" evidence="3">
    <location>
        <begin position="395"/>
        <end position="428"/>
    </location>
</feature>
<evidence type="ECO:0000256" key="2">
    <source>
        <dbReference type="ARBA" id="ARBA00022803"/>
    </source>
</evidence>
<feature type="chain" id="PRO_5046597286" evidence="4">
    <location>
        <begin position="19"/>
        <end position="695"/>
    </location>
</feature>
<keyword evidence="6" id="KW-1185">Reference proteome</keyword>
<evidence type="ECO:0000256" key="4">
    <source>
        <dbReference type="SAM" id="SignalP"/>
    </source>
</evidence>